<dbReference type="PROSITE" id="PS00226">
    <property type="entry name" value="IF_ROD_1"/>
    <property type="match status" value="1"/>
</dbReference>
<evidence type="ECO:0000313" key="8">
    <source>
        <dbReference type="Proteomes" id="UP000290572"/>
    </source>
</evidence>
<evidence type="ECO:0000256" key="3">
    <source>
        <dbReference type="RuleBase" id="RU000685"/>
    </source>
</evidence>
<gene>
    <name evidence="7" type="ORF">ROHU_010817</name>
</gene>
<dbReference type="InterPro" id="IPR018039">
    <property type="entry name" value="IF_conserved"/>
</dbReference>
<keyword evidence="2 4" id="KW-0175">Coiled coil</keyword>
<comment type="caution">
    <text evidence="7">The sequence shown here is derived from an EMBL/GenBank/DDBJ whole genome shotgun (WGS) entry which is preliminary data.</text>
</comment>
<dbReference type="SUPFAM" id="SSF64593">
    <property type="entry name" value="Intermediate filament protein, coiled coil region"/>
    <property type="match status" value="2"/>
</dbReference>
<dbReference type="PRINTS" id="PR01248">
    <property type="entry name" value="TYPE1KERATIN"/>
</dbReference>
<dbReference type="Pfam" id="PF00038">
    <property type="entry name" value="Filament"/>
    <property type="match status" value="1"/>
</dbReference>
<dbReference type="SMART" id="SM01391">
    <property type="entry name" value="Filament"/>
    <property type="match status" value="1"/>
</dbReference>
<reference evidence="7 8" key="1">
    <citation type="submission" date="2018-03" db="EMBL/GenBank/DDBJ databases">
        <title>Draft genome sequence of Rohu Carp (Labeo rohita).</title>
        <authorList>
            <person name="Das P."/>
            <person name="Kushwaha B."/>
            <person name="Joshi C.G."/>
            <person name="Kumar D."/>
            <person name="Nagpure N.S."/>
            <person name="Sahoo L."/>
            <person name="Das S.P."/>
            <person name="Bit A."/>
            <person name="Patnaik S."/>
            <person name="Meher P.K."/>
            <person name="Jayasankar P."/>
            <person name="Koringa P.G."/>
            <person name="Patel N.V."/>
            <person name="Hinsu A.T."/>
            <person name="Kumar R."/>
            <person name="Pandey M."/>
            <person name="Agarwal S."/>
            <person name="Srivastava S."/>
            <person name="Singh M."/>
            <person name="Iquebal M.A."/>
            <person name="Jaiswal S."/>
            <person name="Angadi U.B."/>
            <person name="Kumar N."/>
            <person name="Raza M."/>
            <person name="Shah T.M."/>
            <person name="Rai A."/>
            <person name="Jena J.K."/>
        </authorList>
    </citation>
    <scope>NUCLEOTIDE SEQUENCE [LARGE SCALE GENOMIC DNA]</scope>
    <source>
        <strain evidence="7">DASCIFA01</strain>
        <tissue evidence="7">Testis</tissue>
    </source>
</reference>
<comment type="similarity">
    <text evidence="3">Belongs to the intermediate filament family.</text>
</comment>
<evidence type="ECO:0000256" key="1">
    <source>
        <dbReference type="ARBA" id="ARBA00022754"/>
    </source>
</evidence>
<feature type="region of interest" description="Disordered" evidence="5">
    <location>
        <begin position="790"/>
        <end position="811"/>
    </location>
</feature>
<dbReference type="STRING" id="84645.A0A498LRF3"/>
<name>A0A498LRF3_LABRO</name>
<feature type="compositionally biased region" description="Polar residues" evidence="5">
    <location>
        <begin position="791"/>
        <end position="806"/>
    </location>
</feature>
<dbReference type="FunFam" id="1.20.5.170:FF:000002">
    <property type="entry name" value="Type I keratin KA11"/>
    <property type="match status" value="1"/>
</dbReference>
<dbReference type="PROSITE" id="PS51842">
    <property type="entry name" value="IF_ROD_2"/>
    <property type="match status" value="1"/>
</dbReference>
<dbReference type="Gene3D" id="1.20.5.500">
    <property type="entry name" value="Single helix bin"/>
    <property type="match status" value="1"/>
</dbReference>
<dbReference type="InterPro" id="IPR002957">
    <property type="entry name" value="Keratin_I"/>
</dbReference>
<accession>A0A498LRF3</accession>
<dbReference type="Pfam" id="PF17065">
    <property type="entry name" value="UPF0669"/>
    <property type="match status" value="1"/>
</dbReference>
<feature type="region of interest" description="Disordered" evidence="5">
    <location>
        <begin position="505"/>
        <end position="554"/>
    </location>
</feature>
<protein>
    <submittedName>
        <fullName evidence="7">Type I cytoskeletal 19-like protein</fullName>
    </submittedName>
</protein>
<dbReference type="GO" id="GO:0005882">
    <property type="term" value="C:intermediate filament"/>
    <property type="evidence" value="ECO:0007669"/>
    <property type="project" value="UniProtKB-KW"/>
</dbReference>
<sequence length="835" mass="90265">MSCKGAKTVTSKSISCRSRCGSIAYPRKAYSICGGSTRSSCFFRTGGYGKGFGGGYGLSRGCGFGGGSHFGGGCGLGKGSGFGGRSGFSGGSVFGGGCGFVGRSGFSRGCDFLGVFSTGGGSGFGGGSSFGGGYGGFVGGEKATLQNLNDRLASYLETVHSLESANAILERKICEFYERKAAIPQRDYTPYLCEIKDLQNKIIIATTENANLLLQIDNSKLAADDFRAKYEHELVMRQYVEGDIANLRRLLDQTNMAKCELEMQLRSLEDELACMRKNHQEELCALRAQLTGTVNVEVDAAPQEDLKKVLQEIRAHYENIIQRHRREQEEWFNDQMAGLNIHMEKCTEDMAKYRSEITDLRTTLQSLEIELQSQISMVAALEKTLMETEASYSSMLACFQNQINMLEAELAQLRASIEQQGRDYAVLLNIKACLEQEIATYRCLLEKQDIKCPFPASSCGSIVGTSGGSQSSCGSIVGTCGASQSSGGSLRAQCGVSQSSCGSQLGTSGGSQSSSGSQFVPSGGSQSSCGAANIKKRDPTTDRHGGFDLLRLRPGPVHPSLDDLVVPSSPRNTISIPNLVRTPDRHSPLQPRTPELKRSASLSLPVAWITGARHCTRRELRVSALLLNLVLTAPSGGGSRCSWGLAAMTMVLSWGGLLILAALSRALGSLQHSEEPSVPDEWVLLHVVQGHIGAGNYSYLRLNHEGRIILYMQSLKGDADLYVSDKTLRPNFDTYKLQSTTCGQDVVVVPGDFIRPVGIGIYGHPSYMESEFEMRVFYDQTALTGEDIEKNSYSSDETPGQSQHSQGPEDVTEEEESILWTILIGILKIILEILF</sequence>
<evidence type="ECO:0000256" key="4">
    <source>
        <dbReference type="SAM" id="Coils"/>
    </source>
</evidence>
<dbReference type="InterPro" id="IPR031420">
    <property type="entry name" value="UPF0669"/>
</dbReference>
<dbReference type="PANTHER" id="PTHR23239">
    <property type="entry name" value="INTERMEDIATE FILAMENT"/>
    <property type="match status" value="1"/>
</dbReference>
<dbReference type="Gene3D" id="1.20.5.170">
    <property type="match status" value="1"/>
</dbReference>
<feature type="compositionally biased region" description="Low complexity" evidence="5">
    <location>
        <begin position="505"/>
        <end position="528"/>
    </location>
</feature>
<evidence type="ECO:0000313" key="7">
    <source>
        <dbReference type="EMBL" id="RXN10740.1"/>
    </source>
</evidence>
<evidence type="ECO:0007829" key="9">
    <source>
        <dbReference type="PeptideAtlas" id="A0A498LRF3"/>
    </source>
</evidence>
<organism evidence="7 8">
    <name type="scientific">Labeo rohita</name>
    <name type="common">Indian major carp</name>
    <name type="synonym">Cyprinus rohita</name>
    <dbReference type="NCBI Taxonomy" id="84645"/>
    <lineage>
        <taxon>Eukaryota</taxon>
        <taxon>Metazoa</taxon>
        <taxon>Chordata</taxon>
        <taxon>Craniata</taxon>
        <taxon>Vertebrata</taxon>
        <taxon>Euteleostomi</taxon>
        <taxon>Actinopterygii</taxon>
        <taxon>Neopterygii</taxon>
        <taxon>Teleostei</taxon>
        <taxon>Ostariophysi</taxon>
        <taxon>Cypriniformes</taxon>
        <taxon>Cyprinidae</taxon>
        <taxon>Labeoninae</taxon>
        <taxon>Labeonini</taxon>
        <taxon>Labeo</taxon>
    </lineage>
</organism>
<dbReference type="InterPro" id="IPR039008">
    <property type="entry name" value="IF_rod_dom"/>
</dbReference>
<dbReference type="AlphaFoldDB" id="A0A498LRF3"/>
<keyword evidence="9" id="KW-1267">Proteomics identification</keyword>
<dbReference type="PANTHER" id="PTHR23239:SF347">
    <property type="entry name" value="KERATIN 93-RELATED"/>
    <property type="match status" value="1"/>
</dbReference>
<dbReference type="Gene3D" id="1.20.5.1160">
    <property type="entry name" value="Vasodilator-stimulated phosphoprotein"/>
    <property type="match status" value="1"/>
</dbReference>
<evidence type="ECO:0000256" key="5">
    <source>
        <dbReference type="SAM" id="MobiDB-lite"/>
    </source>
</evidence>
<dbReference type="FunFam" id="1.20.5.500:FF:000001">
    <property type="entry name" value="Type II keratin 23"/>
    <property type="match status" value="1"/>
</dbReference>
<dbReference type="EMBL" id="QBIY01013174">
    <property type="protein sequence ID" value="RXN10740.1"/>
    <property type="molecule type" value="Genomic_DNA"/>
</dbReference>
<feature type="region of interest" description="Disordered" evidence="5">
    <location>
        <begin position="575"/>
        <end position="596"/>
    </location>
</feature>
<dbReference type="Proteomes" id="UP000290572">
    <property type="component" value="Unassembled WGS sequence"/>
</dbReference>
<feature type="compositionally biased region" description="Basic and acidic residues" evidence="5">
    <location>
        <begin position="535"/>
        <end position="546"/>
    </location>
</feature>
<dbReference type="GO" id="GO:0005198">
    <property type="term" value="F:structural molecule activity"/>
    <property type="evidence" value="ECO:0007669"/>
    <property type="project" value="InterPro"/>
</dbReference>
<keyword evidence="1 3" id="KW-0403">Intermediate filament</keyword>
<feature type="coiled-coil region" evidence="4">
    <location>
        <begin position="265"/>
        <end position="423"/>
    </location>
</feature>
<feature type="coiled-coil region" evidence="4">
    <location>
        <begin position="145"/>
        <end position="215"/>
    </location>
</feature>
<proteinExistence type="evidence at protein level"/>
<feature type="domain" description="IF rod" evidence="6">
    <location>
        <begin position="141"/>
        <end position="452"/>
    </location>
</feature>
<evidence type="ECO:0000256" key="2">
    <source>
        <dbReference type="ARBA" id="ARBA00023054"/>
    </source>
</evidence>
<keyword evidence="8" id="KW-1185">Reference proteome</keyword>
<evidence type="ECO:0000259" key="6">
    <source>
        <dbReference type="PROSITE" id="PS51842"/>
    </source>
</evidence>